<dbReference type="PROSITE" id="PS50983">
    <property type="entry name" value="FE_B12_PBP"/>
    <property type="match status" value="1"/>
</dbReference>
<dbReference type="RefSeq" id="WP_088073685.1">
    <property type="nucleotide sequence ID" value="NZ_JAHQCR010000064.1"/>
</dbReference>
<evidence type="ECO:0000313" key="9">
    <source>
        <dbReference type="Proteomes" id="UP000790580"/>
    </source>
</evidence>
<gene>
    <name evidence="8" type="ORF">KS407_16170</name>
</gene>
<sequence length="334" mass="36128">MRSKWLVVLLALFLAIALVACGTDEEGSADAGSETGAADSETGEDAESSEGAESDAAGEVVVEHELGETVITKNPETVVVFDFGILDSLDHMGVDVAGIPQANVPSYLDKFASDDYFNAGGLFEPDFEGISELHPDLIIISGRQLDLYDEFSKIGPTLFVSLDNSNYLESFSNNMRLLGEIFEKEDFIEDELARIDDEIATINEKTSAVENALVILANDGNISAYGPGSRFGMIHSEFGLDPVDENIEVSNHGMNVSFEYLAEMDPEYLFVVDRGAVVGGESSAQQILENDLTAGTRAFENDNVVYLNPEYWYIAGGGLQSVSEMVKAIEEGIQ</sequence>
<reference evidence="8 9" key="1">
    <citation type="submission" date="2021-06" db="EMBL/GenBank/DDBJ databases">
        <title>Bacillus sp. RD4P76, an endophyte from a halophyte.</title>
        <authorList>
            <person name="Sun J.-Q."/>
        </authorList>
    </citation>
    <scope>NUCLEOTIDE SEQUENCE [LARGE SCALE GENOMIC DNA]</scope>
    <source>
        <strain evidence="8 9">JCM 17098</strain>
    </source>
</reference>
<evidence type="ECO:0000313" key="8">
    <source>
        <dbReference type="EMBL" id="MBU9722955.1"/>
    </source>
</evidence>
<keyword evidence="4 6" id="KW-0732">Signal</keyword>
<evidence type="ECO:0000256" key="3">
    <source>
        <dbReference type="ARBA" id="ARBA00022448"/>
    </source>
</evidence>
<evidence type="ECO:0000259" key="7">
    <source>
        <dbReference type="PROSITE" id="PS50983"/>
    </source>
</evidence>
<evidence type="ECO:0000256" key="4">
    <source>
        <dbReference type="ARBA" id="ARBA00022729"/>
    </source>
</evidence>
<dbReference type="Gene3D" id="3.40.50.1980">
    <property type="entry name" value="Nitrogenase molybdenum iron protein domain"/>
    <property type="match status" value="2"/>
</dbReference>
<accession>A0ABS6K0R8</accession>
<feature type="chain" id="PRO_5045723259" evidence="6">
    <location>
        <begin position="21"/>
        <end position="334"/>
    </location>
</feature>
<proteinExistence type="inferred from homology"/>
<feature type="signal peptide" evidence="6">
    <location>
        <begin position="1"/>
        <end position="20"/>
    </location>
</feature>
<feature type="domain" description="Fe/B12 periplasmic-binding" evidence="7">
    <location>
        <begin position="77"/>
        <end position="334"/>
    </location>
</feature>
<dbReference type="CDD" id="cd01140">
    <property type="entry name" value="FatB"/>
    <property type="match status" value="1"/>
</dbReference>
<dbReference type="PANTHER" id="PTHR30532:SF28">
    <property type="entry name" value="PETROBACTIN-BINDING PROTEIN YCLQ"/>
    <property type="match status" value="1"/>
</dbReference>
<dbReference type="Pfam" id="PF01497">
    <property type="entry name" value="Peripla_BP_2"/>
    <property type="match status" value="1"/>
</dbReference>
<keyword evidence="3" id="KW-0813">Transport</keyword>
<dbReference type="SUPFAM" id="SSF53807">
    <property type="entry name" value="Helical backbone' metal receptor"/>
    <property type="match status" value="1"/>
</dbReference>
<protein>
    <submittedName>
        <fullName evidence="8">Siderophore ABC transporter substrate-binding protein</fullName>
    </submittedName>
</protein>
<evidence type="ECO:0000256" key="2">
    <source>
        <dbReference type="ARBA" id="ARBA00008814"/>
    </source>
</evidence>
<dbReference type="InterPro" id="IPR051313">
    <property type="entry name" value="Bact_iron-sidero_bind"/>
</dbReference>
<evidence type="ECO:0000256" key="5">
    <source>
        <dbReference type="SAM" id="MobiDB-lite"/>
    </source>
</evidence>
<dbReference type="InterPro" id="IPR002491">
    <property type="entry name" value="ABC_transptr_periplasmic_BD"/>
</dbReference>
<evidence type="ECO:0000256" key="1">
    <source>
        <dbReference type="ARBA" id="ARBA00004193"/>
    </source>
</evidence>
<dbReference type="PANTHER" id="PTHR30532">
    <property type="entry name" value="IRON III DICITRATE-BINDING PERIPLASMIC PROTEIN"/>
    <property type="match status" value="1"/>
</dbReference>
<evidence type="ECO:0000256" key="6">
    <source>
        <dbReference type="SAM" id="SignalP"/>
    </source>
</evidence>
<comment type="caution">
    <text evidence="8">The sequence shown here is derived from an EMBL/GenBank/DDBJ whole genome shotgun (WGS) entry which is preliminary data.</text>
</comment>
<keyword evidence="9" id="KW-1185">Reference proteome</keyword>
<dbReference type="PROSITE" id="PS51257">
    <property type="entry name" value="PROKAR_LIPOPROTEIN"/>
    <property type="match status" value="1"/>
</dbReference>
<feature type="compositionally biased region" description="Acidic residues" evidence="5">
    <location>
        <begin position="41"/>
        <end position="53"/>
    </location>
</feature>
<dbReference type="InterPro" id="IPR033870">
    <property type="entry name" value="FatB"/>
</dbReference>
<comment type="similarity">
    <text evidence="2">Belongs to the bacterial solute-binding protein 8 family.</text>
</comment>
<dbReference type="Proteomes" id="UP000790580">
    <property type="component" value="Unassembled WGS sequence"/>
</dbReference>
<dbReference type="EMBL" id="JAHQCR010000064">
    <property type="protein sequence ID" value="MBU9722955.1"/>
    <property type="molecule type" value="Genomic_DNA"/>
</dbReference>
<feature type="region of interest" description="Disordered" evidence="5">
    <location>
        <begin position="27"/>
        <end position="58"/>
    </location>
</feature>
<organism evidence="8 9">
    <name type="scientific">Evansella alkalicola</name>
    <dbReference type="NCBI Taxonomy" id="745819"/>
    <lineage>
        <taxon>Bacteria</taxon>
        <taxon>Bacillati</taxon>
        <taxon>Bacillota</taxon>
        <taxon>Bacilli</taxon>
        <taxon>Bacillales</taxon>
        <taxon>Bacillaceae</taxon>
        <taxon>Evansella</taxon>
    </lineage>
</organism>
<comment type="subcellular location">
    <subcellularLocation>
        <location evidence="1">Cell membrane</location>
        <topology evidence="1">Lipid-anchor</topology>
    </subcellularLocation>
</comment>
<name>A0ABS6K0R8_9BACI</name>